<feature type="domain" description="COBRA C-terminal" evidence="10">
    <location>
        <begin position="413"/>
        <end position="618"/>
    </location>
</feature>
<organism evidence="11 12">
    <name type="scientific">Abrus precatorius</name>
    <name type="common">Indian licorice</name>
    <name type="synonym">Glycine abrus</name>
    <dbReference type="NCBI Taxonomy" id="3816"/>
    <lineage>
        <taxon>Eukaryota</taxon>
        <taxon>Viridiplantae</taxon>
        <taxon>Streptophyta</taxon>
        <taxon>Embryophyta</taxon>
        <taxon>Tracheophyta</taxon>
        <taxon>Spermatophyta</taxon>
        <taxon>Magnoliopsida</taxon>
        <taxon>eudicotyledons</taxon>
        <taxon>Gunneridae</taxon>
        <taxon>Pentapetalae</taxon>
        <taxon>rosids</taxon>
        <taxon>fabids</taxon>
        <taxon>Fabales</taxon>
        <taxon>Fabaceae</taxon>
        <taxon>Papilionoideae</taxon>
        <taxon>50 kb inversion clade</taxon>
        <taxon>NPAAA clade</taxon>
        <taxon>indigoferoid/millettioid clade</taxon>
        <taxon>Abreae</taxon>
        <taxon>Abrus</taxon>
    </lineage>
</organism>
<keyword evidence="11" id="KW-1185">Reference proteome</keyword>
<evidence type="ECO:0000256" key="8">
    <source>
        <dbReference type="ARBA" id="ARBA00023288"/>
    </source>
</evidence>
<evidence type="ECO:0000256" key="6">
    <source>
        <dbReference type="ARBA" id="ARBA00023136"/>
    </source>
</evidence>
<keyword evidence="6" id="KW-0472">Membrane</keyword>
<evidence type="ECO:0000259" key="10">
    <source>
        <dbReference type="Pfam" id="PF25079"/>
    </source>
</evidence>
<name>A0A8B8M3I4_ABRPR</name>
<comment type="similarity">
    <text evidence="2">Belongs to the COBRA family.</text>
</comment>
<dbReference type="PANTHER" id="PTHR31052:SF12">
    <property type="entry name" value="COBRA-LIKE PROTEIN 7"/>
    <property type="match status" value="1"/>
</dbReference>
<dbReference type="OrthoDB" id="2014623at2759"/>
<gene>
    <name evidence="12" type="primary">LOC113870127</name>
</gene>
<evidence type="ECO:0000313" key="12">
    <source>
        <dbReference type="RefSeq" id="XP_027362528.1"/>
    </source>
</evidence>
<reference evidence="12" key="2">
    <citation type="submission" date="2025-08" db="UniProtKB">
        <authorList>
            <consortium name="RefSeq"/>
        </authorList>
    </citation>
    <scope>IDENTIFICATION</scope>
    <source>
        <tissue evidence="12">Young leaves</tissue>
    </source>
</reference>
<protein>
    <submittedName>
        <fullName evidence="12">COBRA-like protein 10</fullName>
    </submittedName>
</protein>
<proteinExistence type="inferred from homology"/>
<dbReference type="Proteomes" id="UP000694853">
    <property type="component" value="Unplaced"/>
</dbReference>
<dbReference type="KEGG" id="aprc:113870127"/>
<evidence type="ECO:0000256" key="1">
    <source>
        <dbReference type="ARBA" id="ARBA00004609"/>
    </source>
</evidence>
<dbReference type="PANTHER" id="PTHR31052">
    <property type="entry name" value="COBRA-LIKE PROTEIN 7"/>
    <property type="match status" value="1"/>
</dbReference>
<dbReference type="GO" id="GO:0098552">
    <property type="term" value="C:side of membrane"/>
    <property type="evidence" value="ECO:0007669"/>
    <property type="project" value="UniProtKB-KW"/>
</dbReference>
<evidence type="ECO:0000256" key="9">
    <source>
        <dbReference type="SAM" id="SignalP"/>
    </source>
</evidence>
<dbReference type="AlphaFoldDB" id="A0A8B8M3I4"/>
<reference evidence="11" key="1">
    <citation type="journal article" date="2019" name="Toxins">
        <title>Detection of Abrin-Like and Prepropulchellin-Like Toxin Genes and Transcripts Using Whole Genome Sequencing and Full-Length Transcript Sequencing of Abrus precatorius.</title>
        <authorList>
            <person name="Hovde B.T."/>
            <person name="Daligault H.E."/>
            <person name="Hanschen E.R."/>
            <person name="Kunde Y.A."/>
            <person name="Johnson M.B."/>
            <person name="Starkenburg S.R."/>
            <person name="Johnson S.L."/>
        </authorList>
    </citation>
    <scope>NUCLEOTIDE SEQUENCE [LARGE SCALE GENOMIC DNA]</scope>
</reference>
<comment type="subcellular location">
    <subcellularLocation>
        <location evidence="1">Cell membrane</location>
        <topology evidence="1">Lipid-anchor</topology>
        <topology evidence="1">GPI-anchor</topology>
    </subcellularLocation>
</comment>
<dbReference type="GO" id="GO:0010215">
    <property type="term" value="P:cellulose microfibril organization"/>
    <property type="evidence" value="ECO:0007669"/>
    <property type="project" value="InterPro"/>
</dbReference>
<dbReference type="InterPro" id="IPR056900">
    <property type="entry name" value="COB_C"/>
</dbReference>
<dbReference type="GO" id="GO:0005886">
    <property type="term" value="C:plasma membrane"/>
    <property type="evidence" value="ECO:0007669"/>
    <property type="project" value="UniProtKB-SubCell"/>
</dbReference>
<evidence type="ECO:0000256" key="3">
    <source>
        <dbReference type="ARBA" id="ARBA00022475"/>
    </source>
</evidence>
<evidence type="ECO:0000256" key="7">
    <source>
        <dbReference type="ARBA" id="ARBA00023180"/>
    </source>
</evidence>
<dbReference type="InterPro" id="IPR006918">
    <property type="entry name" value="COBRA_pln"/>
</dbReference>
<evidence type="ECO:0000256" key="4">
    <source>
        <dbReference type="ARBA" id="ARBA00022622"/>
    </source>
</evidence>
<feature type="chain" id="PRO_5034990495" evidence="9">
    <location>
        <begin position="27"/>
        <end position="647"/>
    </location>
</feature>
<keyword evidence="4" id="KW-0336">GPI-anchor</keyword>
<sequence length="647" mass="72356">MKSALIYISLSFVVVLFSSGIYECEGQDPEAIPPAAESCDGVFISYDFNSRRKEFPRLRNVTAQSWAFNATATVLNTGTEVVKAWQLFVGFQHDEILVSATGAILFNGAGFPASVENGAIFVGNALPDLETSIDTAEDLSQIQVPIQLLGTQFGVKPPAIPMPKTIKLVNDGYKCPQPGIRKSSMWACCKKDRKRKSTLLKTKFLPRQKGDLSITYDVLQVYTNNYLVQVTMDNLNPLGRLDHWNLTWEWTRGEFIYNMKGAFTRVMDSSGCIYGPAGEYYNDMDFTKVLNCQKNPIISDLPPEQYNDTDIGKIPYCCKNGTLLPTLMDPSQSKSVFQMQVFKIPPDLDKTAIYPPSRWKVYGVINPEYKCGSPFRVEPSQFPDPRGLDASVFAITSWQIVCNIARTTRKNTRCCVSFSAYYNESVIPCNTCACGCDDTDHCNPNASAMLLPSEALLVPFENRTLKAVAWAKLKHFRVPRKLPCADNCGVSINWHISSDYKSGWSARITLFNWRALNFQNWFTALQFKKASIGFEKAYSFNGTFLPRVNHTIFMQGLLGMNYLMGEDNGTNPKVPGKQQSVISFTKKFTPGIQITKGDGFPSKVLFNGEECSLPTRFPVRSGNQHTVDLVQKLLVLVLAFTASQILY</sequence>
<evidence type="ECO:0000256" key="2">
    <source>
        <dbReference type="ARBA" id="ARBA00005507"/>
    </source>
</evidence>
<dbReference type="Pfam" id="PF04833">
    <property type="entry name" value="COBRA"/>
    <property type="match status" value="1"/>
</dbReference>
<accession>A0A8B8M3I4</accession>
<dbReference type="RefSeq" id="XP_027362528.1">
    <property type="nucleotide sequence ID" value="XM_027506727.1"/>
</dbReference>
<evidence type="ECO:0000256" key="5">
    <source>
        <dbReference type="ARBA" id="ARBA00022729"/>
    </source>
</evidence>
<dbReference type="GeneID" id="113870127"/>
<keyword evidence="3" id="KW-1003">Cell membrane</keyword>
<keyword evidence="5 9" id="KW-0732">Signal</keyword>
<evidence type="ECO:0000313" key="11">
    <source>
        <dbReference type="Proteomes" id="UP000694853"/>
    </source>
</evidence>
<dbReference type="Pfam" id="PF25079">
    <property type="entry name" value="COB_C"/>
    <property type="match status" value="1"/>
</dbReference>
<feature type="signal peptide" evidence="9">
    <location>
        <begin position="1"/>
        <end position="26"/>
    </location>
</feature>
<keyword evidence="8" id="KW-0449">Lipoprotein</keyword>
<keyword evidence="7" id="KW-0325">Glycoprotein</keyword>